<name>A0A084QYE0_STAC4</name>
<dbReference type="HOGENOM" id="CLU_3437551_0_0_1"/>
<evidence type="ECO:0000313" key="1">
    <source>
        <dbReference type="EMBL" id="KFA68975.1"/>
    </source>
</evidence>
<reference evidence="1 2" key="1">
    <citation type="journal article" date="2014" name="BMC Genomics">
        <title>Comparative genome sequencing reveals chemotype-specific gene clusters in the toxigenic black mold Stachybotrys.</title>
        <authorList>
            <person name="Semeiks J."/>
            <person name="Borek D."/>
            <person name="Otwinowski Z."/>
            <person name="Grishin N.V."/>
        </authorList>
    </citation>
    <scope>NUCLEOTIDE SEQUENCE [LARGE SCALE GENOMIC DNA]</scope>
    <source>
        <strain evidence="1 2">IBT 40285</strain>
    </source>
</reference>
<evidence type="ECO:0000313" key="2">
    <source>
        <dbReference type="Proteomes" id="UP000028524"/>
    </source>
</evidence>
<proteinExistence type="predicted"/>
<gene>
    <name evidence="1" type="ORF">S40285_08607</name>
</gene>
<sequence length="11" mass="1124">MNSSARFAGSP</sequence>
<protein>
    <submittedName>
        <fullName evidence="1">Uncharacterized protein</fullName>
    </submittedName>
</protein>
<organism evidence="1 2">
    <name type="scientific">Stachybotrys chlorohalonatus (strain IBT 40285)</name>
    <dbReference type="NCBI Taxonomy" id="1283841"/>
    <lineage>
        <taxon>Eukaryota</taxon>
        <taxon>Fungi</taxon>
        <taxon>Dikarya</taxon>
        <taxon>Ascomycota</taxon>
        <taxon>Pezizomycotina</taxon>
        <taxon>Sordariomycetes</taxon>
        <taxon>Hypocreomycetidae</taxon>
        <taxon>Hypocreales</taxon>
        <taxon>Stachybotryaceae</taxon>
        <taxon>Stachybotrys</taxon>
    </lineage>
</organism>
<keyword evidence="2" id="KW-1185">Reference proteome</keyword>
<dbReference type="EMBL" id="KL659654">
    <property type="protein sequence ID" value="KFA68975.1"/>
    <property type="molecule type" value="Genomic_DNA"/>
</dbReference>
<dbReference type="InParanoid" id="A0A084QYE0"/>
<dbReference type="Proteomes" id="UP000028524">
    <property type="component" value="Unassembled WGS sequence"/>
</dbReference>
<accession>A0A084QYE0</accession>